<dbReference type="GeneID" id="91004842"/>
<dbReference type="AlphaFoldDB" id="A0A2T5UCP8"/>
<evidence type="ECO:0000313" key="1">
    <source>
        <dbReference type="EMBL" id="PTW49263.1"/>
    </source>
</evidence>
<evidence type="ECO:0008006" key="3">
    <source>
        <dbReference type="Google" id="ProtNLM"/>
    </source>
</evidence>
<sequence>MHTITTDLDTGIIEVEASGFWTIPHVEGFLRDLDGEARRVLATGKRHMLLGNFSRSAIQPQEVVSMLQRVALTIPLKSRKVALFTDGKLARLQVKRIVAVRDDMAVFDDRTSAMTWLLADALAHPAAAAAPPSA</sequence>
<name>A0A2T5UCP8_9SPHN</name>
<dbReference type="RefSeq" id="WP_107952259.1">
    <property type="nucleotide sequence ID" value="NZ_QAYE01000001.1"/>
</dbReference>
<gene>
    <name evidence="1" type="ORF">C8J25_101771</name>
</gene>
<dbReference type="Proteomes" id="UP000244013">
    <property type="component" value="Unassembled WGS sequence"/>
</dbReference>
<organism evidence="1 2">
    <name type="scientific">Sphingomonas faeni</name>
    <dbReference type="NCBI Taxonomy" id="185950"/>
    <lineage>
        <taxon>Bacteria</taxon>
        <taxon>Pseudomonadati</taxon>
        <taxon>Pseudomonadota</taxon>
        <taxon>Alphaproteobacteria</taxon>
        <taxon>Sphingomonadales</taxon>
        <taxon>Sphingomonadaceae</taxon>
        <taxon>Sphingomonas</taxon>
    </lineage>
</organism>
<dbReference type="OrthoDB" id="7564299at2"/>
<reference evidence="1 2" key="1">
    <citation type="submission" date="2018-04" db="EMBL/GenBank/DDBJ databases">
        <title>Genomic Encyclopedia of Type Strains, Phase III (KMG-III): the genomes of soil and plant-associated and newly described type strains.</title>
        <authorList>
            <person name="Whitman W."/>
        </authorList>
    </citation>
    <scope>NUCLEOTIDE SEQUENCE [LARGE SCALE GENOMIC DNA]</scope>
    <source>
        <strain evidence="1 2">MA-olki</strain>
    </source>
</reference>
<comment type="caution">
    <text evidence="1">The sequence shown here is derived from an EMBL/GenBank/DDBJ whole genome shotgun (WGS) entry which is preliminary data.</text>
</comment>
<evidence type="ECO:0000313" key="2">
    <source>
        <dbReference type="Proteomes" id="UP000244013"/>
    </source>
</evidence>
<accession>A0A2T5UCP8</accession>
<protein>
    <recommendedName>
        <fullName evidence="3">STAS/SEC14 domain-containing protein</fullName>
    </recommendedName>
</protein>
<dbReference type="EMBL" id="QAYE01000001">
    <property type="protein sequence ID" value="PTW49263.1"/>
    <property type="molecule type" value="Genomic_DNA"/>
</dbReference>
<proteinExistence type="predicted"/>